<dbReference type="AlphaFoldDB" id="A0ABD2R906"/>
<dbReference type="InterPro" id="IPR036397">
    <property type="entry name" value="RNaseH_sf"/>
</dbReference>
<reference evidence="2 3" key="1">
    <citation type="submission" date="2024-05" db="EMBL/GenBank/DDBJ databases">
        <title>De novo assembly of an allotetraploid wild potato.</title>
        <authorList>
            <person name="Hosaka A.J."/>
        </authorList>
    </citation>
    <scope>NUCLEOTIDE SEQUENCE [LARGE SCALE GENOMIC DNA]</scope>
    <source>
        <tissue evidence="2">Young leaves</tissue>
    </source>
</reference>
<dbReference type="InterPro" id="IPR002156">
    <property type="entry name" value="RNaseH_domain"/>
</dbReference>
<organism evidence="2 3">
    <name type="scientific">Solanum stoloniferum</name>
    <dbReference type="NCBI Taxonomy" id="62892"/>
    <lineage>
        <taxon>Eukaryota</taxon>
        <taxon>Viridiplantae</taxon>
        <taxon>Streptophyta</taxon>
        <taxon>Embryophyta</taxon>
        <taxon>Tracheophyta</taxon>
        <taxon>Spermatophyta</taxon>
        <taxon>Magnoliopsida</taxon>
        <taxon>eudicotyledons</taxon>
        <taxon>Gunneridae</taxon>
        <taxon>Pentapetalae</taxon>
        <taxon>asterids</taxon>
        <taxon>lamiids</taxon>
        <taxon>Solanales</taxon>
        <taxon>Solanaceae</taxon>
        <taxon>Solanoideae</taxon>
        <taxon>Solaneae</taxon>
        <taxon>Solanum</taxon>
    </lineage>
</organism>
<feature type="domain" description="RNase H type-1" evidence="1">
    <location>
        <begin position="15"/>
        <end position="132"/>
    </location>
</feature>
<gene>
    <name evidence="2" type="ORF">AABB24_035708</name>
</gene>
<dbReference type="Gene3D" id="3.30.420.10">
    <property type="entry name" value="Ribonuclease H-like superfamily/Ribonuclease H"/>
    <property type="match status" value="1"/>
</dbReference>
<dbReference type="CDD" id="cd06222">
    <property type="entry name" value="RNase_H_like"/>
    <property type="match status" value="1"/>
</dbReference>
<dbReference type="EMBL" id="JBJKTR010000021">
    <property type="protein sequence ID" value="KAL3328205.1"/>
    <property type="molecule type" value="Genomic_DNA"/>
</dbReference>
<dbReference type="SUPFAM" id="SSF53098">
    <property type="entry name" value="Ribonuclease H-like"/>
    <property type="match status" value="1"/>
</dbReference>
<evidence type="ECO:0000313" key="3">
    <source>
        <dbReference type="Proteomes" id="UP001627284"/>
    </source>
</evidence>
<sequence>MVKWICPPAPLLKLNTDGSCIEGNYRGGGRVLRDSTGNVLMALSLPLGTTTSNQAEVSALLFGLKWCIENGMNQIVAETDSLLLQNTINGIWTTLWRIEETVRDIKSLVGLHGIATTHCYRDANKVDDKLASIGPSLESLKIYLHSTSCQRTCKHGQMVPTLL</sequence>
<dbReference type="PANTHER" id="PTHR47723:SF14">
    <property type="entry name" value="RNASE H TYPE-1 DOMAIN-CONTAINING PROTEIN"/>
    <property type="match status" value="1"/>
</dbReference>
<dbReference type="Pfam" id="PF13456">
    <property type="entry name" value="RVT_3"/>
    <property type="match status" value="1"/>
</dbReference>
<dbReference type="Proteomes" id="UP001627284">
    <property type="component" value="Unassembled WGS sequence"/>
</dbReference>
<accession>A0ABD2R906</accession>
<comment type="caution">
    <text evidence="2">The sequence shown here is derived from an EMBL/GenBank/DDBJ whole genome shotgun (WGS) entry which is preliminary data.</text>
</comment>
<protein>
    <recommendedName>
        <fullName evidence="1">RNase H type-1 domain-containing protein</fullName>
    </recommendedName>
</protein>
<dbReference type="InterPro" id="IPR012337">
    <property type="entry name" value="RNaseH-like_sf"/>
</dbReference>
<dbReference type="InterPro" id="IPR044730">
    <property type="entry name" value="RNase_H-like_dom_plant"/>
</dbReference>
<keyword evidence="3" id="KW-1185">Reference proteome</keyword>
<proteinExistence type="predicted"/>
<dbReference type="PANTHER" id="PTHR47723">
    <property type="entry name" value="OS05G0353850 PROTEIN"/>
    <property type="match status" value="1"/>
</dbReference>
<dbReference type="InterPro" id="IPR053151">
    <property type="entry name" value="RNase_H-like"/>
</dbReference>
<evidence type="ECO:0000259" key="1">
    <source>
        <dbReference type="Pfam" id="PF13456"/>
    </source>
</evidence>
<name>A0ABD2R906_9SOLN</name>
<evidence type="ECO:0000313" key="2">
    <source>
        <dbReference type="EMBL" id="KAL3328205.1"/>
    </source>
</evidence>